<feature type="compositionally biased region" description="Polar residues" evidence="1">
    <location>
        <begin position="98"/>
        <end position="107"/>
    </location>
</feature>
<dbReference type="GO" id="GO:0005634">
    <property type="term" value="C:nucleus"/>
    <property type="evidence" value="ECO:0007669"/>
    <property type="project" value="TreeGrafter"/>
</dbReference>
<protein>
    <recommendedName>
        <fullName evidence="2">VQ domain-containing protein</fullName>
    </recommendedName>
</protein>
<sequence length="196" mass="20830">MDGSYPSLSQPSRRRKIKGPRPTPLDVRTDSRKIIKRQLPAPPRRPVIIYNVSPKVIHAHRSEFMSLVQPLTGLASPALPPASPSPPLISQAARPATSEKTAGASSHPLTIGKQLAEVLDQLGIDAAMRATAAAGGVLSQVPSCLPETVSPELFTVAQRSVKSFDELSPVLHGSGMVVATPSPVACWELVDQNQDL</sequence>
<feature type="domain" description="VQ" evidence="2">
    <location>
        <begin position="52"/>
        <end position="77"/>
    </location>
</feature>
<evidence type="ECO:0000256" key="1">
    <source>
        <dbReference type="SAM" id="MobiDB-lite"/>
    </source>
</evidence>
<name>A0A8J5KT41_ZINOF</name>
<evidence type="ECO:0000313" key="3">
    <source>
        <dbReference type="EMBL" id="KAG6488418.1"/>
    </source>
</evidence>
<feature type="region of interest" description="Disordered" evidence="1">
    <location>
        <begin position="1"/>
        <end position="32"/>
    </location>
</feature>
<evidence type="ECO:0000259" key="2">
    <source>
        <dbReference type="Pfam" id="PF05678"/>
    </source>
</evidence>
<organism evidence="3 4">
    <name type="scientific">Zingiber officinale</name>
    <name type="common">Ginger</name>
    <name type="synonym">Amomum zingiber</name>
    <dbReference type="NCBI Taxonomy" id="94328"/>
    <lineage>
        <taxon>Eukaryota</taxon>
        <taxon>Viridiplantae</taxon>
        <taxon>Streptophyta</taxon>
        <taxon>Embryophyta</taxon>
        <taxon>Tracheophyta</taxon>
        <taxon>Spermatophyta</taxon>
        <taxon>Magnoliopsida</taxon>
        <taxon>Liliopsida</taxon>
        <taxon>Zingiberales</taxon>
        <taxon>Zingiberaceae</taxon>
        <taxon>Zingiber</taxon>
    </lineage>
</organism>
<dbReference type="PANTHER" id="PTHR33143">
    <property type="entry name" value="F16F4.1 PROTEIN-RELATED"/>
    <property type="match status" value="1"/>
</dbReference>
<proteinExistence type="predicted"/>
<accession>A0A8J5KT41</accession>
<evidence type="ECO:0000313" key="4">
    <source>
        <dbReference type="Proteomes" id="UP000734854"/>
    </source>
</evidence>
<feature type="region of interest" description="Disordered" evidence="1">
    <location>
        <begin position="78"/>
        <end position="107"/>
    </location>
</feature>
<dbReference type="Proteomes" id="UP000734854">
    <property type="component" value="Unassembled WGS sequence"/>
</dbReference>
<reference evidence="3 4" key="1">
    <citation type="submission" date="2020-08" db="EMBL/GenBank/DDBJ databases">
        <title>Plant Genome Project.</title>
        <authorList>
            <person name="Zhang R.-G."/>
        </authorList>
    </citation>
    <scope>NUCLEOTIDE SEQUENCE [LARGE SCALE GENOMIC DNA]</scope>
    <source>
        <tissue evidence="3">Rhizome</tissue>
    </source>
</reference>
<comment type="caution">
    <text evidence="3">The sequence shown here is derived from an EMBL/GenBank/DDBJ whole genome shotgun (WGS) entry which is preliminary data.</text>
</comment>
<dbReference type="OrthoDB" id="695631at2759"/>
<dbReference type="AlphaFoldDB" id="A0A8J5KT41"/>
<feature type="compositionally biased region" description="Polar residues" evidence="1">
    <location>
        <begin position="1"/>
        <end position="11"/>
    </location>
</feature>
<dbReference type="EMBL" id="JACMSC010000014">
    <property type="protein sequence ID" value="KAG6488418.1"/>
    <property type="molecule type" value="Genomic_DNA"/>
</dbReference>
<dbReference type="Pfam" id="PF05678">
    <property type="entry name" value="VQ"/>
    <property type="match status" value="1"/>
</dbReference>
<feature type="compositionally biased region" description="Pro residues" evidence="1">
    <location>
        <begin position="78"/>
        <end position="87"/>
    </location>
</feature>
<dbReference type="InterPro" id="IPR039607">
    <property type="entry name" value="VQ_8/17/18/20/21/25"/>
</dbReference>
<dbReference type="InterPro" id="IPR008889">
    <property type="entry name" value="VQ"/>
</dbReference>
<keyword evidence="4" id="KW-1185">Reference proteome</keyword>
<gene>
    <name evidence="3" type="ORF">ZIOFF_049661</name>
</gene>
<dbReference type="PANTHER" id="PTHR33143:SF6">
    <property type="entry name" value="OS08G0102900 PROTEIN"/>
    <property type="match status" value="1"/>
</dbReference>